<dbReference type="Proteomes" id="UP000033514">
    <property type="component" value="Unassembled WGS sequence"/>
</dbReference>
<organism evidence="1 2">
    <name type="scientific">Devosia soli</name>
    <dbReference type="NCBI Taxonomy" id="361041"/>
    <lineage>
        <taxon>Bacteria</taxon>
        <taxon>Pseudomonadati</taxon>
        <taxon>Pseudomonadota</taxon>
        <taxon>Alphaproteobacteria</taxon>
        <taxon>Hyphomicrobiales</taxon>
        <taxon>Devosiaceae</taxon>
        <taxon>Devosia</taxon>
    </lineage>
</organism>
<proteinExistence type="predicted"/>
<protein>
    <recommendedName>
        <fullName evidence="3">AB hydrolase-1 domain-containing protein</fullName>
    </recommendedName>
</protein>
<dbReference type="EMBL" id="LAJG01000001">
    <property type="protein sequence ID" value="KKB82588.1"/>
    <property type="molecule type" value="Genomic_DNA"/>
</dbReference>
<dbReference type="AlphaFoldDB" id="A0A0F5LJT0"/>
<dbReference type="STRING" id="361041.VW35_00465"/>
<name>A0A0F5LJT0_9HYPH</name>
<accession>A0A0F5LJT0</accession>
<dbReference type="SUPFAM" id="SSF53474">
    <property type="entry name" value="alpha/beta-Hydrolases"/>
    <property type="match status" value="1"/>
</dbReference>
<evidence type="ECO:0000313" key="2">
    <source>
        <dbReference type="Proteomes" id="UP000033514"/>
    </source>
</evidence>
<reference evidence="1 2" key="1">
    <citation type="submission" date="2015-03" db="EMBL/GenBank/DDBJ databases">
        <authorList>
            <person name="Hassan Y.I."/>
            <person name="Lepp D."/>
            <person name="Zhou T."/>
        </authorList>
    </citation>
    <scope>NUCLEOTIDE SEQUENCE [LARGE SCALE GENOMIC DNA]</scope>
    <source>
        <strain evidence="1 2">GH2-10</strain>
    </source>
</reference>
<keyword evidence="2" id="KW-1185">Reference proteome</keyword>
<sequence>MGEVDPIIRQPALMIYGERDVIPQAENLADFVPNVEVISLDCGHWIQEEMPEETNLAILGWLARQNAI</sequence>
<gene>
    <name evidence="1" type="ORF">VW35_00465</name>
</gene>
<dbReference type="PATRIC" id="fig|361041.3.peg.99"/>
<dbReference type="InterPro" id="IPR029058">
    <property type="entry name" value="AB_hydrolase_fold"/>
</dbReference>
<evidence type="ECO:0000313" key="1">
    <source>
        <dbReference type="EMBL" id="KKB82588.1"/>
    </source>
</evidence>
<comment type="caution">
    <text evidence="1">The sequence shown here is derived from an EMBL/GenBank/DDBJ whole genome shotgun (WGS) entry which is preliminary data.</text>
</comment>
<evidence type="ECO:0008006" key="3">
    <source>
        <dbReference type="Google" id="ProtNLM"/>
    </source>
</evidence>
<dbReference type="Gene3D" id="3.40.50.1820">
    <property type="entry name" value="alpha/beta hydrolase"/>
    <property type="match status" value="1"/>
</dbReference>
<dbReference type="RefSeq" id="WP_046141058.1">
    <property type="nucleotide sequence ID" value="NZ_LAJG01000001.1"/>
</dbReference>